<organism evidence="1">
    <name type="scientific">uncultured delta proteobacterium</name>
    <dbReference type="NCBI Taxonomy" id="34034"/>
    <lineage>
        <taxon>Bacteria</taxon>
        <taxon>Deltaproteobacteria</taxon>
        <taxon>environmental samples</taxon>
    </lineage>
</organism>
<dbReference type="AlphaFoldDB" id="A0A212JZU0"/>
<reference evidence="1" key="1">
    <citation type="submission" date="2016-04" db="EMBL/GenBank/DDBJ databases">
        <authorList>
            <person name="Evans L.H."/>
            <person name="Alamgir A."/>
            <person name="Owens N."/>
            <person name="Weber N.D."/>
            <person name="Virtaneva K."/>
            <person name="Barbian K."/>
            <person name="Babar A."/>
            <person name="Rosenke K."/>
        </authorList>
    </citation>
    <scope>NUCLEOTIDE SEQUENCE</scope>
    <source>
        <strain evidence="1">86</strain>
    </source>
</reference>
<protein>
    <recommendedName>
        <fullName evidence="2">DUF2750 domain-containing protein</fullName>
    </recommendedName>
</protein>
<evidence type="ECO:0000313" key="1">
    <source>
        <dbReference type="EMBL" id="SBW04882.1"/>
    </source>
</evidence>
<evidence type="ECO:0008006" key="2">
    <source>
        <dbReference type="Google" id="ProtNLM"/>
    </source>
</evidence>
<dbReference type="InterPro" id="IPR021284">
    <property type="entry name" value="DUF2750"/>
</dbReference>
<dbReference type="Pfam" id="PF11042">
    <property type="entry name" value="DUF2750"/>
    <property type="match status" value="1"/>
</dbReference>
<accession>A0A212JZU0</accession>
<sequence length="135" mass="15184">MHPEKMKNVLALDAQKRLSYFVHKCTDSEEIWGLRNADGWCGMGTDDGKESIPFWPEEAFAVLLAEDDWADCTPARIPLEAFLMDWLPDMQEDGLLAAIFPLPTSAASGTDCVTLEAEHLRALLQEERENFWGLA</sequence>
<gene>
    <name evidence="1" type="ORF">KL86DPRO_20391</name>
</gene>
<dbReference type="EMBL" id="FLUQ01000002">
    <property type="protein sequence ID" value="SBW04882.1"/>
    <property type="molecule type" value="Genomic_DNA"/>
</dbReference>
<name>A0A212JZU0_9DELT</name>
<proteinExistence type="predicted"/>